<dbReference type="Pfam" id="PF01381">
    <property type="entry name" value="HTH_3"/>
    <property type="match status" value="1"/>
</dbReference>
<evidence type="ECO:0000313" key="3">
    <source>
        <dbReference type="EMBL" id="DAD68463.1"/>
    </source>
</evidence>
<evidence type="ECO:0000256" key="1">
    <source>
        <dbReference type="ARBA" id="ARBA00023125"/>
    </source>
</evidence>
<dbReference type="PANTHER" id="PTHR46558">
    <property type="entry name" value="TRACRIPTIONAL REGULATORY PROTEIN-RELATED-RELATED"/>
    <property type="match status" value="1"/>
</dbReference>
<feature type="domain" description="HTH cro/C1-type" evidence="2">
    <location>
        <begin position="8"/>
        <end position="62"/>
    </location>
</feature>
<dbReference type="SMART" id="SM00530">
    <property type="entry name" value="HTH_XRE"/>
    <property type="match status" value="1"/>
</dbReference>
<dbReference type="PANTHER" id="PTHR46558:SF11">
    <property type="entry name" value="HTH-TYPE TRANSCRIPTIONAL REGULATOR XRE"/>
    <property type="match status" value="1"/>
</dbReference>
<dbReference type="CDD" id="cd00093">
    <property type="entry name" value="HTH_XRE"/>
    <property type="match status" value="1"/>
</dbReference>
<dbReference type="PROSITE" id="PS50943">
    <property type="entry name" value="HTH_CROC1"/>
    <property type="match status" value="1"/>
</dbReference>
<dbReference type="SUPFAM" id="SSF47413">
    <property type="entry name" value="lambda repressor-like DNA-binding domains"/>
    <property type="match status" value="1"/>
</dbReference>
<evidence type="ECO:0000259" key="2">
    <source>
        <dbReference type="PROSITE" id="PS50943"/>
    </source>
</evidence>
<reference evidence="3" key="1">
    <citation type="journal article" date="2021" name="Proc. Natl. Acad. Sci. U.S.A.">
        <title>A Catalog of Tens of Thousands of Viruses from Human Metagenomes Reveals Hidden Associations with Chronic Diseases.</title>
        <authorList>
            <person name="Tisza M.J."/>
            <person name="Buck C.B."/>
        </authorList>
    </citation>
    <scope>NUCLEOTIDE SEQUENCE</scope>
    <source>
        <strain evidence="3">Cttkn18</strain>
    </source>
</reference>
<proteinExistence type="predicted"/>
<protein>
    <recommendedName>
        <fullName evidence="2">HTH cro/C1-type domain-containing protein</fullName>
    </recommendedName>
</protein>
<sequence>MKTLGARIKQLRKLKHYTGLELAKMLNVAVPTISMWESDKRRPGADMLQQIASIFNVSIEYLLTGEHPTTDDGYYYDPEVAELAEEIKNDPDLRLLLDAKRSLSKSEMESIINITKSLLQRERGDDYE</sequence>
<dbReference type="InterPro" id="IPR001387">
    <property type="entry name" value="Cro/C1-type_HTH"/>
</dbReference>
<dbReference type="Gene3D" id="1.10.260.40">
    <property type="entry name" value="lambda repressor-like DNA-binding domains"/>
    <property type="match status" value="1"/>
</dbReference>
<name>A0A8S5LEV0_9CAUD</name>
<accession>A0A8S5LEV0</accession>
<keyword evidence="1" id="KW-0238">DNA-binding</keyword>
<dbReference type="InterPro" id="IPR010982">
    <property type="entry name" value="Lambda_DNA-bd_dom_sf"/>
</dbReference>
<dbReference type="GO" id="GO:0003677">
    <property type="term" value="F:DNA binding"/>
    <property type="evidence" value="ECO:0007669"/>
    <property type="project" value="UniProtKB-KW"/>
</dbReference>
<dbReference type="EMBL" id="BK014703">
    <property type="protein sequence ID" value="DAD68463.1"/>
    <property type="molecule type" value="Genomic_DNA"/>
</dbReference>
<organism evidence="3">
    <name type="scientific">Siphoviridae sp. cttkn18</name>
    <dbReference type="NCBI Taxonomy" id="2823607"/>
    <lineage>
        <taxon>Viruses</taxon>
        <taxon>Duplodnaviria</taxon>
        <taxon>Heunggongvirae</taxon>
        <taxon>Uroviricota</taxon>
        <taxon>Caudoviricetes</taxon>
    </lineage>
</organism>